<proteinExistence type="predicted"/>
<organism evidence="3 4">
    <name type="scientific">Rubrobacter xylanophilus (strain DSM 9941 / JCM 11954 / NBRC 16129 / PRD-1)</name>
    <dbReference type="NCBI Taxonomy" id="266117"/>
    <lineage>
        <taxon>Bacteria</taxon>
        <taxon>Bacillati</taxon>
        <taxon>Actinomycetota</taxon>
        <taxon>Rubrobacteria</taxon>
        <taxon>Rubrobacterales</taxon>
        <taxon>Rubrobacteraceae</taxon>
        <taxon>Rubrobacter</taxon>
    </lineage>
</organism>
<dbReference type="STRING" id="266117.Rxyl_2014"/>
<evidence type="ECO:0000313" key="4">
    <source>
        <dbReference type="Proteomes" id="UP000006637"/>
    </source>
</evidence>
<feature type="transmembrane region" description="Helical" evidence="2">
    <location>
        <begin position="135"/>
        <end position="159"/>
    </location>
</feature>
<dbReference type="KEGG" id="rxy:Rxyl_2014"/>
<evidence type="ECO:0000256" key="2">
    <source>
        <dbReference type="SAM" id="Phobius"/>
    </source>
</evidence>
<feature type="compositionally biased region" description="Low complexity" evidence="1">
    <location>
        <begin position="256"/>
        <end position="317"/>
    </location>
</feature>
<feature type="transmembrane region" description="Helical" evidence="2">
    <location>
        <begin position="52"/>
        <end position="77"/>
    </location>
</feature>
<dbReference type="AlphaFoldDB" id="Q1AUG7"/>
<keyword evidence="2" id="KW-0472">Membrane</keyword>
<keyword evidence="4" id="KW-1185">Reference proteome</keyword>
<evidence type="ECO:0000256" key="1">
    <source>
        <dbReference type="SAM" id="MobiDB-lite"/>
    </source>
</evidence>
<dbReference type="HOGENOM" id="CLU_876848_0_0_11"/>
<name>Q1AUG7_RUBXD</name>
<feature type="region of interest" description="Disordered" evidence="1">
    <location>
        <begin position="1"/>
        <end position="21"/>
    </location>
</feature>
<gene>
    <name evidence="3" type="ordered locus">Rxyl_2014</name>
</gene>
<accession>Q1AUG7</accession>
<protein>
    <submittedName>
        <fullName evidence="3">Uncharacterized protein</fullName>
    </submittedName>
</protein>
<reference evidence="3 4" key="1">
    <citation type="submission" date="2006-06" db="EMBL/GenBank/DDBJ databases">
        <title>Complete sequence of Rubrobacter xylanophilus DSM 9941.</title>
        <authorList>
            <consortium name="US DOE Joint Genome Institute"/>
            <person name="Copeland A."/>
            <person name="Lucas S."/>
            <person name="Lapidus A."/>
            <person name="Barry K."/>
            <person name="Detter J.C."/>
            <person name="Glavina del Rio T."/>
            <person name="Hammon N."/>
            <person name="Israni S."/>
            <person name="Dalin E."/>
            <person name="Tice H."/>
            <person name="Pitluck S."/>
            <person name="Munk A.C."/>
            <person name="Brettin T."/>
            <person name="Bruce D."/>
            <person name="Han C."/>
            <person name="Tapia R."/>
            <person name="Gilna P."/>
            <person name="Schmutz J."/>
            <person name="Larimer F."/>
            <person name="Land M."/>
            <person name="Hauser L."/>
            <person name="Kyrpides N."/>
            <person name="Lykidis A."/>
            <person name="da Costa M.S."/>
            <person name="Rainey F.A."/>
            <person name="Empadinhas N."/>
            <person name="Jolivet E."/>
            <person name="Battista J.R."/>
            <person name="Richardson P."/>
        </authorList>
    </citation>
    <scope>NUCLEOTIDE SEQUENCE [LARGE SCALE GENOMIC DNA]</scope>
    <source>
        <strain evidence="4">DSM 9941 / NBRC 16129 / PRD-1</strain>
    </source>
</reference>
<dbReference type="Proteomes" id="UP000006637">
    <property type="component" value="Chromosome"/>
</dbReference>
<keyword evidence="2" id="KW-0812">Transmembrane</keyword>
<feature type="transmembrane region" description="Helical" evidence="2">
    <location>
        <begin position="21"/>
        <end position="46"/>
    </location>
</feature>
<sequence>MVPSWPVSRDQQQAEQRHHAVDASGSVVSITQVLAAGMASVAAALITSRFGVAGTIAGAALTTMIITAGSAILKAYLESFSGHVRSVPRRFRDSVGQRKRVPEGGMAVYGRREGLAGRLRSALDWFSRLPARRRVSILAGALVPAVIAFAIAMSGVTLAELTGGRTLSCMVWGKCQVASPGGGEIAGVEQSRPSTSVGSLFSGGGAGTQTQQPVQQTPAPQQQAPAAPQQQPSGEQQGGSSWFWESEEPAPSGQSQQQEPVITPQEPQQEQQEPVITPQEPQQEQQEPVITPQEPQQQPITPQQQAPAAPQQQPSGG</sequence>
<keyword evidence="2" id="KW-1133">Transmembrane helix</keyword>
<feature type="region of interest" description="Disordered" evidence="1">
    <location>
        <begin position="181"/>
        <end position="317"/>
    </location>
</feature>
<evidence type="ECO:0000313" key="3">
    <source>
        <dbReference type="EMBL" id="ABG04961.1"/>
    </source>
</evidence>
<feature type="compositionally biased region" description="Low complexity" evidence="1">
    <location>
        <begin position="208"/>
        <end position="241"/>
    </location>
</feature>
<dbReference type="EMBL" id="CP000386">
    <property type="protein sequence ID" value="ABG04961.1"/>
    <property type="molecule type" value="Genomic_DNA"/>
</dbReference>